<comment type="caution">
    <text evidence="2">The sequence shown here is derived from an EMBL/GenBank/DDBJ whole genome shotgun (WGS) entry which is preliminary data.</text>
</comment>
<name>A0A4C1U771_EUMVA</name>
<feature type="compositionally biased region" description="Basic and acidic residues" evidence="1">
    <location>
        <begin position="40"/>
        <end position="52"/>
    </location>
</feature>
<dbReference type="AlphaFoldDB" id="A0A4C1U771"/>
<keyword evidence="3" id="KW-1185">Reference proteome</keyword>
<gene>
    <name evidence="2" type="ORF">EVAR_10732_1</name>
</gene>
<organism evidence="2 3">
    <name type="scientific">Eumeta variegata</name>
    <name type="common">Bagworm moth</name>
    <name type="synonym">Eumeta japonica</name>
    <dbReference type="NCBI Taxonomy" id="151549"/>
    <lineage>
        <taxon>Eukaryota</taxon>
        <taxon>Metazoa</taxon>
        <taxon>Ecdysozoa</taxon>
        <taxon>Arthropoda</taxon>
        <taxon>Hexapoda</taxon>
        <taxon>Insecta</taxon>
        <taxon>Pterygota</taxon>
        <taxon>Neoptera</taxon>
        <taxon>Endopterygota</taxon>
        <taxon>Lepidoptera</taxon>
        <taxon>Glossata</taxon>
        <taxon>Ditrysia</taxon>
        <taxon>Tineoidea</taxon>
        <taxon>Psychidae</taxon>
        <taxon>Oiketicinae</taxon>
        <taxon>Eumeta</taxon>
    </lineage>
</organism>
<accession>A0A4C1U771</accession>
<protein>
    <submittedName>
        <fullName evidence="2">Uncharacterized protein</fullName>
    </submittedName>
</protein>
<evidence type="ECO:0000256" key="1">
    <source>
        <dbReference type="SAM" id="MobiDB-lite"/>
    </source>
</evidence>
<evidence type="ECO:0000313" key="2">
    <source>
        <dbReference type="EMBL" id="GBP22222.1"/>
    </source>
</evidence>
<dbReference type="Proteomes" id="UP000299102">
    <property type="component" value="Unassembled WGS sequence"/>
</dbReference>
<sequence>MDNARSSGSSHVAAVKNQITTLSCITPDRNAPVRRLGRPGNREHPPRVPTEALHDFRLVGGGGDARRPTR</sequence>
<reference evidence="2 3" key="1">
    <citation type="journal article" date="2019" name="Commun. Biol.">
        <title>The bagworm genome reveals a unique fibroin gene that provides high tensile strength.</title>
        <authorList>
            <person name="Kono N."/>
            <person name="Nakamura H."/>
            <person name="Ohtoshi R."/>
            <person name="Tomita M."/>
            <person name="Numata K."/>
            <person name="Arakawa K."/>
        </authorList>
    </citation>
    <scope>NUCLEOTIDE SEQUENCE [LARGE SCALE GENOMIC DNA]</scope>
</reference>
<dbReference type="EMBL" id="BGZK01000137">
    <property type="protein sequence ID" value="GBP22222.1"/>
    <property type="molecule type" value="Genomic_DNA"/>
</dbReference>
<evidence type="ECO:0000313" key="3">
    <source>
        <dbReference type="Proteomes" id="UP000299102"/>
    </source>
</evidence>
<feature type="region of interest" description="Disordered" evidence="1">
    <location>
        <begin position="30"/>
        <end position="52"/>
    </location>
</feature>
<proteinExistence type="predicted"/>